<name>A0A2T6K5N8_9RHOB</name>
<dbReference type="PANTHER" id="PTHR43792">
    <property type="entry name" value="GNAT FAMILY, PUTATIVE (AFU_ORTHOLOGUE AFUA_3G00765)-RELATED-RELATED"/>
    <property type="match status" value="1"/>
</dbReference>
<comment type="caution">
    <text evidence="2">The sequence shown here is derived from an EMBL/GenBank/DDBJ whole genome shotgun (WGS) entry which is preliminary data.</text>
</comment>
<dbReference type="SUPFAM" id="SSF55729">
    <property type="entry name" value="Acyl-CoA N-acyltransferases (Nat)"/>
    <property type="match status" value="1"/>
</dbReference>
<protein>
    <submittedName>
        <fullName evidence="2">Acetyltransferase (GNAT) family protein</fullName>
    </submittedName>
</protein>
<dbReference type="PANTHER" id="PTHR43792:SF1">
    <property type="entry name" value="N-ACETYLTRANSFERASE DOMAIN-CONTAINING PROTEIN"/>
    <property type="match status" value="1"/>
</dbReference>
<feature type="domain" description="N-acetyltransferase" evidence="1">
    <location>
        <begin position="9"/>
        <end position="121"/>
    </location>
</feature>
<dbReference type="EMBL" id="QBUD01000023">
    <property type="protein sequence ID" value="PUB09972.1"/>
    <property type="molecule type" value="Genomic_DNA"/>
</dbReference>
<dbReference type="Pfam" id="PF13302">
    <property type="entry name" value="Acetyltransf_3"/>
    <property type="match status" value="1"/>
</dbReference>
<proteinExistence type="predicted"/>
<dbReference type="InterPro" id="IPR016181">
    <property type="entry name" value="Acyl_CoA_acyltransferase"/>
</dbReference>
<evidence type="ECO:0000259" key="1">
    <source>
        <dbReference type="Pfam" id="PF13302"/>
    </source>
</evidence>
<keyword evidence="2" id="KW-0808">Transferase</keyword>
<accession>A0A2T6K5N8</accession>
<organism evidence="2 3">
    <name type="scientific">Yoonia sediminilitoris</name>
    <dbReference type="NCBI Taxonomy" id="1286148"/>
    <lineage>
        <taxon>Bacteria</taxon>
        <taxon>Pseudomonadati</taxon>
        <taxon>Pseudomonadota</taxon>
        <taxon>Alphaproteobacteria</taxon>
        <taxon>Rhodobacterales</taxon>
        <taxon>Paracoccaceae</taxon>
        <taxon>Yoonia</taxon>
    </lineage>
</organism>
<dbReference type="GO" id="GO:0016747">
    <property type="term" value="F:acyltransferase activity, transferring groups other than amino-acyl groups"/>
    <property type="evidence" value="ECO:0007669"/>
    <property type="project" value="InterPro"/>
</dbReference>
<gene>
    <name evidence="2" type="ORF">C8N45_12324</name>
</gene>
<evidence type="ECO:0000313" key="2">
    <source>
        <dbReference type="EMBL" id="PUB09972.1"/>
    </source>
</evidence>
<dbReference type="InterPro" id="IPR000182">
    <property type="entry name" value="GNAT_dom"/>
</dbReference>
<dbReference type="AlphaFoldDB" id="A0A2T6K5N8"/>
<keyword evidence="3" id="KW-1185">Reference proteome</keyword>
<reference evidence="2 3" key="1">
    <citation type="submission" date="2018-04" db="EMBL/GenBank/DDBJ databases">
        <title>Genomic Encyclopedia of Archaeal and Bacterial Type Strains, Phase II (KMG-II): from individual species to whole genera.</title>
        <authorList>
            <person name="Goeker M."/>
        </authorList>
    </citation>
    <scope>NUCLEOTIDE SEQUENCE [LARGE SCALE GENOMIC DNA]</scope>
    <source>
        <strain evidence="2 3">DSM 29955</strain>
    </source>
</reference>
<evidence type="ECO:0000313" key="3">
    <source>
        <dbReference type="Proteomes" id="UP000244523"/>
    </source>
</evidence>
<sequence>MAKATTPEQCLECARQRIAWHNSTWDTLGYGVWALRDGLSEGAPPGPVIGWCGLISTSHGPTPEILYGFSRPFWGGGLATEAASAMIEWAFDENICDEIDAVIFGPLNPGSSAVALKLGMTHSGTMRFDEFLPDQQLGRDVLDYEIWRLQDGVCLDFRSLLFQAPFKSGLLVSAGVADETDTLAALLAGAKQHPDRADVAEAEINAMVGDSFRRGLKECDLDVYHVSRTNWAAGRVSRI</sequence>
<dbReference type="Gene3D" id="3.40.630.30">
    <property type="match status" value="1"/>
</dbReference>
<dbReference type="InterPro" id="IPR051531">
    <property type="entry name" value="N-acetyltransferase"/>
</dbReference>
<dbReference type="Proteomes" id="UP000244523">
    <property type="component" value="Unassembled WGS sequence"/>
</dbReference>